<feature type="domain" description="Nucleolar protein 10-like N-terminal" evidence="3">
    <location>
        <begin position="63"/>
        <end position="428"/>
    </location>
</feature>
<dbReference type="EMBL" id="HBGD01001584">
    <property type="protein sequence ID" value="CAD9078078.1"/>
    <property type="molecule type" value="Transcribed_RNA"/>
</dbReference>
<dbReference type="InterPro" id="IPR056550">
    <property type="entry name" value="NOL10_2nd"/>
</dbReference>
<feature type="domain" description="Nucleolar protein 10-like second" evidence="2">
    <location>
        <begin position="432"/>
        <end position="477"/>
    </location>
</feature>
<dbReference type="InterPro" id="IPR036322">
    <property type="entry name" value="WD40_repeat_dom_sf"/>
</dbReference>
<feature type="compositionally biased region" description="Acidic residues" evidence="1">
    <location>
        <begin position="538"/>
        <end position="547"/>
    </location>
</feature>
<dbReference type="GO" id="GO:0032040">
    <property type="term" value="C:small-subunit processome"/>
    <property type="evidence" value="ECO:0007669"/>
    <property type="project" value="TreeGrafter"/>
</dbReference>
<dbReference type="Gene3D" id="2.130.10.10">
    <property type="entry name" value="YVTN repeat-like/Quinoprotein amine dehydrogenase"/>
    <property type="match status" value="1"/>
</dbReference>
<dbReference type="InterPro" id="IPR056551">
    <property type="entry name" value="Beta-prop_NOL10_N"/>
</dbReference>
<dbReference type="InterPro" id="IPR015943">
    <property type="entry name" value="WD40/YVTN_repeat-like_dom_sf"/>
</dbReference>
<dbReference type="PANTHER" id="PTHR14927:SF0">
    <property type="entry name" value="NUCLEOLAR PROTEIN 10"/>
    <property type="match status" value="1"/>
</dbReference>
<name>A0A7S1KMD7_9EUKA</name>
<evidence type="ECO:0008006" key="5">
    <source>
        <dbReference type="Google" id="ProtNLM"/>
    </source>
</evidence>
<proteinExistence type="predicted"/>
<dbReference type="GO" id="GO:0000462">
    <property type="term" value="P:maturation of SSU-rRNA from tricistronic rRNA transcript (SSU-rRNA, 5.8S rRNA, LSU-rRNA)"/>
    <property type="evidence" value="ECO:0007669"/>
    <property type="project" value="TreeGrafter"/>
</dbReference>
<evidence type="ECO:0000259" key="3">
    <source>
        <dbReference type="Pfam" id="PF23098"/>
    </source>
</evidence>
<dbReference type="InterPro" id="IPR040382">
    <property type="entry name" value="NOL10/Enp2"/>
</dbReference>
<dbReference type="AlphaFoldDB" id="A0A7S1KMD7"/>
<dbReference type="Pfam" id="PF23098">
    <property type="entry name" value="Beta-prop_NOL10_N"/>
    <property type="match status" value="1"/>
</dbReference>
<sequence length="569" mass="65054">MSVSTFLDFCDNFESKFSCMWLHLVTLTTHPSCLSLPTLQHTTHPQQKTMATLTGTQSGSSLVYDLTTRSSLSKILSSSKLKRKYNSAAQNYFELIQDFRFPEVPTCMTLSKDAQFLLAAGTYTPRIKCFDFGALNCKFERVVDHNICKIVELQGGFRKFATLRDDRYIEFHAAFGSYAKVRLPHVGRDMIYDSSRADIICAGSSTNIYRFNLERGIFLKPFRLLAVDGDEDQADSDDAINCIKINPVHELYACGTESGQIQCLDPREKKIVQTLDFIPTLLEENAYLEPDLCTEVSQIEFASNGVGMCVGTNFGQVSQLDLRKRGIVSTFDHNYESPVNTIIYHEATKQIMSSDSHAVKIWDQSTHEVLTNVETTGIHSFIHYPDSGMIFIESESAFLQPYYIPKLGPAPLWCSFLDNYTEELERSKKVTVYKDYKFCTLEELKDLGLYDLIGTDVLRPHMHGYFMKMSMFRYAKNQLSEDAGASADTSTAQEDHEQLDEKLEKLLEKRLEKSRIKKRKRRAEEMKKDDRFSNYMDADGDFEIDTSEQDKRRKRRKELRYGGDVEAAA</sequence>
<organism evidence="4">
    <name type="scientific">Percolomonas cosmopolitus</name>
    <dbReference type="NCBI Taxonomy" id="63605"/>
    <lineage>
        <taxon>Eukaryota</taxon>
        <taxon>Discoba</taxon>
        <taxon>Heterolobosea</taxon>
        <taxon>Tetramitia</taxon>
        <taxon>Eutetramitia</taxon>
        <taxon>Percolomonadidae</taxon>
        <taxon>Percolomonas</taxon>
    </lineage>
</organism>
<evidence type="ECO:0000256" key="1">
    <source>
        <dbReference type="SAM" id="MobiDB-lite"/>
    </source>
</evidence>
<feature type="region of interest" description="Disordered" evidence="1">
    <location>
        <begin position="515"/>
        <end position="569"/>
    </location>
</feature>
<reference evidence="4" key="1">
    <citation type="submission" date="2021-01" db="EMBL/GenBank/DDBJ databases">
        <authorList>
            <person name="Corre E."/>
            <person name="Pelletier E."/>
            <person name="Niang G."/>
            <person name="Scheremetjew M."/>
            <person name="Finn R."/>
            <person name="Kale V."/>
            <person name="Holt S."/>
            <person name="Cochrane G."/>
            <person name="Meng A."/>
            <person name="Brown T."/>
            <person name="Cohen L."/>
        </authorList>
    </citation>
    <scope>NUCLEOTIDE SEQUENCE</scope>
    <source>
        <strain evidence="4">WS</strain>
    </source>
</reference>
<gene>
    <name evidence="4" type="ORF">PCOS0759_LOCUS1310</name>
</gene>
<accession>A0A7S1KMD7</accession>
<dbReference type="Pfam" id="PF23097">
    <property type="entry name" value="NOL10_2nd"/>
    <property type="match status" value="1"/>
</dbReference>
<feature type="compositionally biased region" description="Basic and acidic residues" evidence="1">
    <location>
        <begin position="522"/>
        <end position="532"/>
    </location>
</feature>
<protein>
    <recommendedName>
        <fullName evidence="5">Guanine nucleotide-binding protein subunit beta-like protein</fullName>
    </recommendedName>
</protein>
<evidence type="ECO:0000259" key="2">
    <source>
        <dbReference type="Pfam" id="PF23097"/>
    </source>
</evidence>
<dbReference type="SUPFAM" id="SSF50978">
    <property type="entry name" value="WD40 repeat-like"/>
    <property type="match status" value="1"/>
</dbReference>
<dbReference type="PANTHER" id="PTHR14927">
    <property type="entry name" value="NUCLEOLAR PROTEIN 10"/>
    <property type="match status" value="1"/>
</dbReference>
<dbReference type="GO" id="GO:0030686">
    <property type="term" value="C:90S preribosome"/>
    <property type="evidence" value="ECO:0007669"/>
    <property type="project" value="TreeGrafter"/>
</dbReference>
<evidence type="ECO:0000313" key="4">
    <source>
        <dbReference type="EMBL" id="CAD9078078.1"/>
    </source>
</evidence>